<evidence type="ECO:0000313" key="3">
    <source>
        <dbReference type="Proteomes" id="UP001321473"/>
    </source>
</evidence>
<feature type="region of interest" description="Disordered" evidence="1">
    <location>
        <begin position="1"/>
        <end position="28"/>
    </location>
</feature>
<feature type="region of interest" description="Disordered" evidence="1">
    <location>
        <begin position="132"/>
        <end position="159"/>
    </location>
</feature>
<gene>
    <name evidence="2" type="ORF">V5799_013423</name>
</gene>
<proteinExistence type="predicted"/>
<feature type="compositionally biased region" description="Low complexity" evidence="1">
    <location>
        <begin position="135"/>
        <end position="159"/>
    </location>
</feature>
<accession>A0AAQ4E5Y6</accession>
<dbReference type="Proteomes" id="UP001321473">
    <property type="component" value="Unassembled WGS sequence"/>
</dbReference>
<dbReference type="EMBL" id="JARKHS020021622">
    <property type="protein sequence ID" value="KAK8770114.1"/>
    <property type="molecule type" value="Genomic_DNA"/>
</dbReference>
<organism evidence="2 3">
    <name type="scientific">Amblyomma americanum</name>
    <name type="common">Lone star tick</name>
    <dbReference type="NCBI Taxonomy" id="6943"/>
    <lineage>
        <taxon>Eukaryota</taxon>
        <taxon>Metazoa</taxon>
        <taxon>Ecdysozoa</taxon>
        <taxon>Arthropoda</taxon>
        <taxon>Chelicerata</taxon>
        <taxon>Arachnida</taxon>
        <taxon>Acari</taxon>
        <taxon>Parasitiformes</taxon>
        <taxon>Ixodida</taxon>
        <taxon>Ixodoidea</taxon>
        <taxon>Ixodidae</taxon>
        <taxon>Amblyomminae</taxon>
        <taxon>Amblyomma</taxon>
    </lineage>
</organism>
<sequence>MPRLSDTKMMPQGKQPSSVASQKTAAVRSRTLPYVPANRKTGPVVPMATKTGPASALGQPGQTTTCIAYAFQASKGQEAILLIPTTAFKVELREQAGQKVLQLLPPATPFVPFVKAANRPAAAAASIGTSHQGFAGTSQQTTAASSSAASDKPSTATSATLKTTTPRFQTCPSSWANALRLDVGGKVVNGKCATLPSGGKMKLAKAAPVGGEQAREQMKQAAAVRYSRNEALMGEVLDDRPVRVRDEVAGMSDSSGRERHLRWLTSKVLSAMMDVEQMQSARKQKMNEIAEAEGLFRYKMDRFMEVASFVNSAEFHKAEVEAELHRMSGMNSS</sequence>
<feature type="compositionally biased region" description="Polar residues" evidence="1">
    <location>
        <begin position="14"/>
        <end position="24"/>
    </location>
</feature>
<keyword evidence="3" id="KW-1185">Reference proteome</keyword>
<protein>
    <submittedName>
        <fullName evidence="2">Uncharacterized protein</fullName>
    </submittedName>
</protein>
<evidence type="ECO:0000313" key="2">
    <source>
        <dbReference type="EMBL" id="KAK8770114.1"/>
    </source>
</evidence>
<dbReference type="AlphaFoldDB" id="A0AAQ4E5Y6"/>
<evidence type="ECO:0000256" key="1">
    <source>
        <dbReference type="SAM" id="MobiDB-lite"/>
    </source>
</evidence>
<comment type="caution">
    <text evidence="2">The sequence shown here is derived from an EMBL/GenBank/DDBJ whole genome shotgun (WGS) entry which is preliminary data.</text>
</comment>
<reference evidence="2 3" key="1">
    <citation type="journal article" date="2023" name="Arcadia Sci">
        <title>De novo assembly of a long-read Amblyomma americanum tick genome.</title>
        <authorList>
            <person name="Chou S."/>
            <person name="Poskanzer K.E."/>
            <person name="Rollins M."/>
            <person name="Thuy-Boun P.S."/>
        </authorList>
    </citation>
    <scope>NUCLEOTIDE SEQUENCE [LARGE SCALE GENOMIC DNA]</scope>
    <source>
        <strain evidence="2">F_SG_1</strain>
        <tissue evidence="2">Salivary glands</tissue>
    </source>
</reference>
<name>A0AAQ4E5Y6_AMBAM</name>